<dbReference type="PANTHER" id="PTHR30055:SF146">
    <property type="entry name" value="HTH-TYPE TRANSCRIPTIONAL DUAL REGULATOR CECR"/>
    <property type="match status" value="1"/>
</dbReference>
<dbReference type="FunFam" id="1.10.10.60:FF:000141">
    <property type="entry name" value="TetR family transcriptional regulator"/>
    <property type="match status" value="1"/>
</dbReference>
<dbReference type="InterPro" id="IPR001647">
    <property type="entry name" value="HTH_TetR"/>
</dbReference>
<dbReference type="PRINTS" id="PR00455">
    <property type="entry name" value="HTHTETR"/>
</dbReference>
<dbReference type="InterPro" id="IPR023772">
    <property type="entry name" value="DNA-bd_HTH_TetR-type_CS"/>
</dbReference>
<dbReference type="GO" id="GO:0000976">
    <property type="term" value="F:transcription cis-regulatory region binding"/>
    <property type="evidence" value="ECO:0007669"/>
    <property type="project" value="TreeGrafter"/>
</dbReference>
<reference evidence="6 7" key="1">
    <citation type="submission" date="2015-05" db="EMBL/GenBank/DDBJ databases">
        <authorList>
            <person name="Wang D.B."/>
            <person name="Wang M."/>
        </authorList>
    </citation>
    <scope>NUCLEOTIDE SEQUENCE [LARGE SCALE GENOMIC DNA]</scope>
    <source>
        <strain evidence="6 7">IMCC 12053</strain>
    </source>
</reference>
<evidence type="ECO:0000313" key="6">
    <source>
        <dbReference type="EMBL" id="ALI55561.1"/>
    </source>
</evidence>
<dbReference type="PROSITE" id="PS01081">
    <property type="entry name" value="HTH_TETR_1"/>
    <property type="match status" value="1"/>
</dbReference>
<evidence type="ECO:0000256" key="2">
    <source>
        <dbReference type="ARBA" id="ARBA00023125"/>
    </source>
</evidence>
<feature type="domain" description="HTH tetR-type" evidence="5">
    <location>
        <begin position="13"/>
        <end position="73"/>
    </location>
</feature>
<keyword evidence="1" id="KW-0805">Transcription regulation</keyword>
<keyword evidence="3" id="KW-0804">Transcription</keyword>
<dbReference type="PANTHER" id="PTHR30055">
    <property type="entry name" value="HTH-TYPE TRANSCRIPTIONAL REGULATOR RUTR"/>
    <property type="match status" value="1"/>
</dbReference>
<dbReference type="STRING" id="1397108.IMCC12053_1614"/>
<dbReference type="Pfam" id="PF14246">
    <property type="entry name" value="TetR_C_7"/>
    <property type="match status" value="1"/>
</dbReference>
<dbReference type="Gene3D" id="1.10.357.10">
    <property type="entry name" value="Tetracycline Repressor, domain 2"/>
    <property type="match status" value="1"/>
</dbReference>
<dbReference type="AlphaFoldDB" id="A0A0P0AA20"/>
<dbReference type="InterPro" id="IPR039536">
    <property type="entry name" value="TetR_C_Proteobacteria"/>
</dbReference>
<dbReference type="Proteomes" id="UP000064920">
    <property type="component" value="Chromosome"/>
</dbReference>
<evidence type="ECO:0000256" key="4">
    <source>
        <dbReference type="PROSITE-ProRule" id="PRU00335"/>
    </source>
</evidence>
<dbReference type="Gene3D" id="1.10.10.60">
    <property type="entry name" value="Homeodomain-like"/>
    <property type="match status" value="1"/>
</dbReference>
<keyword evidence="7" id="KW-1185">Reference proteome</keyword>
<gene>
    <name evidence="6" type="ORF">IMCC12053_1614</name>
</gene>
<dbReference type="SUPFAM" id="SSF48498">
    <property type="entry name" value="Tetracyclin repressor-like, C-terminal domain"/>
    <property type="match status" value="1"/>
</dbReference>
<name>A0A0P0AA20_9RHOB</name>
<dbReference type="InterPro" id="IPR009057">
    <property type="entry name" value="Homeodomain-like_sf"/>
</dbReference>
<evidence type="ECO:0000313" key="7">
    <source>
        <dbReference type="Proteomes" id="UP000064920"/>
    </source>
</evidence>
<accession>A0A0P0AA20</accession>
<dbReference type="InterPro" id="IPR036271">
    <property type="entry name" value="Tet_transcr_reg_TetR-rel_C_sf"/>
</dbReference>
<evidence type="ECO:0000259" key="5">
    <source>
        <dbReference type="PROSITE" id="PS50977"/>
    </source>
</evidence>
<organism evidence="6 7">
    <name type="scientific">Celeribacter marinus</name>
    <dbReference type="NCBI Taxonomy" id="1397108"/>
    <lineage>
        <taxon>Bacteria</taxon>
        <taxon>Pseudomonadati</taxon>
        <taxon>Pseudomonadota</taxon>
        <taxon>Alphaproteobacteria</taxon>
        <taxon>Rhodobacterales</taxon>
        <taxon>Roseobacteraceae</taxon>
        <taxon>Celeribacter</taxon>
    </lineage>
</organism>
<feature type="DNA-binding region" description="H-T-H motif" evidence="4">
    <location>
        <begin position="36"/>
        <end position="55"/>
    </location>
</feature>
<dbReference type="SUPFAM" id="SSF46689">
    <property type="entry name" value="Homeodomain-like"/>
    <property type="match status" value="1"/>
</dbReference>
<evidence type="ECO:0000256" key="1">
    <source>
        <dbReference type="ARBA" id="ARBA00023015"/>
    </source>
</evidence>
<dbReference type="EMBL" id="CP012023">
    <property type="protein sequence ID" value="ALI55561.1"/>
    <property type="molecule type" value="Genomic_DNA"/>
</dbReference>
<protein>
    <submittedName>
        <fullName evidence="6">Transcriptional regulator, TetR family</fullName>
    </submittedName>
</protein>
<dbReference type="GO" id="GO:0003700">
    <property type="term" value="F:DNA-binding transcription factor activity"/>
    <property type="evidence" value="ECO:0007669"/>
    <property type="project" value="TreeGrafter"/>
</dbReference>
<dbReference type="KEGG" id="cmar:IMCC12053_1614"/>
<dbReference type="PROSITE" id="PS50977">
    <property type="entry name" value="HTH_TETR_2"/>
    <property type="match status" value="1"/>
</dbReference>
<sequence length="208" mass="23521">MINLVRNLEIKKGRKFDQVVEGARTVFLRDGYEGASVDDIARESQVSKATLYSYFPDKRVLFIEIASREMKRQADEGAGSLDMTAPPEVLLPIVGRKLIDYMLSDFGLAIFRTAVAESDRFPEVGRKFYESGPMLVRDRITDYLETCIARGELLIDDVPLAAEQFAELCKVRSVLCCTFDMECDFNCAERDRIVASAVRMFMAAYRAP</sequence>
<keyword evidence="2 4" id="KW-0238">DNA-binding</keyword>
<proteinExistence type="predicted"/>
<evidence type="ECO:0000256" key="3">
    <source>
        <dbReference type="ARBA" id="ARBA00023163"/>
    </source>
</evidence>
<dbReference type="PATRIC" id="fig|1397108.4.peg.1647"/>
<dbReference type="Pfam" id="PF00440">
    <property type="entry name" value="TetR_N"/>
    <property type="match status" value="1"/>
</dbReference>
<dbReference type="InterPro" id="IPR050109">
    <property type="entry name" value="HTH-type_TetR-like_transc_reg"/>
</dbReference>